<dbReference type="InterPro" id="IPR008271">
    <property type="entry name" value="Ser/Thr_kinase_AS"/>
</dbReference>
<keyword evidence="9" id="KW-1015">Disulfide bond</keyword>
<evidence type="ECO:0000256" key="4">
    <source>
        <dbReference type="ARBA" id="ARBA00022679"/>
    </source>
</evidence>
<proteinExistence type="inferred from homology"/>
<reference evidence="18" key="1">
    <citation type="journal article" date="2016" name="Nat. Genet.">
        <title>A high-quality carrot genome assembly provides new insights into carotenoid accumulation and asterid genome evolution.</title>
        <authorList>
            <person name="Iorizzo M."/>
            <person name="Ellison S."/>
            <person name="Senalik D."/>
            <person name="Zeng P."/>
            <person name="Satapoomin P."/>
            <person name="Huang J."/>
            <person name="Bowman M."/>
            <person name="Iovene M."/>
            <person name="Sanseverino W."/>
            <person name="Cavagnaro P."/>
            <person name="Yildiz M."/>
            <person name="Macko-Podgorni A."/>
            <person name="Moranska E."/>
            <person name="Grzebelus E."/>
            <person name="Grzebelus D."/>
            <person name="Ashrafi H."/>
            <person name="Zheng Z."/>
            <person name="Cheng S."/>
            <person name="Spooner D."/>
            <person name="Van Deynze A."/>
            <person name="Simon P."/>
        </authorList>
    </citation>
    <scope>NUCLEOTIDE SEQUENCE</scope>
    <source>
        <tissue evidence="18">Leaf</tissue>
    </source>
</reference>
<dbReference type="Pfam" id="PF07714">
    <property type="entry name" value="PK_Tyr_Ser-Thr"/>
    <property type="match status" value="1"/>
</dbReference>
<dbReference type="InterPro" id="IPR001245">
    <property type="entry name" value="Ser-Thr/Tyr_kinase_cat_dom"/>
</dbReference>
<dbReference type="PROSITE" id="PS50948">
    <property type="entry name" value="PAN"/>
    <property type="match status" value="1"/>
</dbReference>
<dbReference type="SMART" id="SM00473">
    <property type="entry name" value="PAN_AP"/>
    <property type="match status" value="1"/>
</dbReference>
<organism evidence="18 19">
    <name type="scientific">Daucus carota subsp. sativus</name>
    <name type="common">Carrot</name>
    <dbReference type="NCBI Taxonomy" id="79200"/>
    <lineage>
        <taxon>Eukaryota</taxon>
        <taxon>Viridiplantae</taxon>
        <taxon>Streptophyta</taxon>
        <taxon>Embryophyta</taxon>
        <taxon>Tracheophyta</taxon>
        <taxon>Spermatophyta</taxon>
        <taxon>Magnoliopsida</taxon>
        <taxon>eudicotyledons</taxon>
        <taxon>Gunneridae</taxon>
        <taxon>Pentapetalae</taxon>
        <taxon>asterids</taxon>
        <taxon>campanulids</taxon>
        <taxon>Apiales</taxon>
        <taxon>Apiaceae</taxon>
        <taxon>Apioideae</taxon>
        <taxon>Scandiceae</taxon>
        <taxon>Daucinae</taxon>
        <taxon>Daucus</taxon>
        <taxon>Daucus sect. Daucus</taxon>
    </lineage>
</organism>
<keyword evidence="14" id="KW-0472">Membrane</keyword>
<dbReference type="FunFam" id="3.30.200.20:FF:000951">
    <property type="entry name" value="Uncharacterized protein"/>
    <property type="match status" value="1"/>
</dbReference>
<name>A0AAF0XDM3_DAUCS</name>
<feature type="domain" description="Bulb-type lectin" evidence="16">
    <location>
        <begin position="32"/>
        <end position="158"/>
    </location>
</feature>
<evidence type="ECO:0000256" key="3">
    <source>
        <dbReference type="ARBA" id="ARBA00022527"/>
    </source>
</evidence>
<dbReference type="PROSITE" id="PS50927">
    <property type="entry name" value="BULB_LECTIN"/>
    <property type="match status" value="1"/>
</dbReference>
<dbReference type="GO" id="GO:0048544">
    <property type="term" value="P:recognition of pollen"/>
    <property type="evidence" value="ECO:0007669"/>
    <property type="project" value="InterPro"/>
</dbReference>
<comment type="catalytic activity">
    <reaction evidence="12 13">
        <text>L-seryl-[protein] + ATP = O-phospho-L-seryl-[protein] + ADP + H(+)</text>
        <dbReference type="Rhea" id="RHEA:17989"/>
        <dbReference type="Rhea" id="RHEA-COMP:9863"/>
        <dbReference type="Rhea" id="RHEA-COMP:11604"/>
        <dbReference type="ChEBI" id="CHEBI:15378"/>
        <dbReference type="ChEBI" id="CHEBI:29999"/>
        <dbReference type="ChEBI" id="CHEBI:30616"/>
        <dbReference type="ChEBI" id="CHEBI:83421"/>
        <dbReference type="ChEBI" id="CHEBI:456216"/>
        <dbReference type="EC" id="2.7.11.1"/>
    </reaction>
</comment>
<dbReference type="SMART" id="SM00108">
    <property type="entry name" value="B_lectin"/>
    <property type="match status" value="1"/>
</dbReference>
<keyword evidence="7 13" id="KW-0418">Kinase</keyword>
<evidence type="ECO:0000259" key="15">
    <source>
        <dbReference type="PROSITE" id="PS50011"/>
    </source>
</evidence>
<dbReference type="CDD" id="cd01098">
    <property type="entry name" value="PAN_AP_plant"/>
    <property type="match status" value="1"/>
</dbReference>
<evidence type="ECO:0000256" key="14">
    <source>
        <dbReference type="SAM" id="Phobius"/>
    </source>
</evidence>
<evidence type="ECO:0000313" key="18">
    <source>
        <dbReference type="EMBL" id="WOH06123.1"/>
    </source>
</evidence>
<dbReference type="CDD" id="cd00028">
    <property type="entry name" value="B_lectin"/>
    <property type="match status" value="1"/>
</dbReference>
<dbReference type="PANTHER" id="PTHR27002">
    <property type="entry name" value="RECEPTOR-LIKE SERINE/THREONINE-PROTEIN KINASE SD1-8"/>
    <property type="match status" value="1"/>
</dbReference>
<keyword evidence="14" id="KW-0812">Transmembrane</keyword>
<dbReference type="GO" id="GO:0005524">
    <property type="term" value="F:ATP binding"/>
    <property type="evidence" value="ECO:0007669"/>
    <property type="project" value="UniProtKB-KW"/>
</dbReference>
<keyword evidence="3 13" id="KW-0723">Serine/threonine-protein kinase</keyword>
<dbReference type="SUPFAM" id="SSF56112">
    <property type="entry name" value="Protein kinase-like (PK-like)"/>
    <property type="match status" value="1"/>
</dbReference>
<dbReference type="GO" id="GO:0005886">
    <property type="term" value="C:plasma membrane"/>
    <property type="evidence" value="ECO:0007669"/>
    <property type="project" value="UniProtKB-SubCell"/>
</dbReference>
<gene>
    <name evidence="18" type="ORF">DCAR_0625546</name>
</gene>
<dbReference type="PANTHER" id="PTHR27002:SF925">
    <property type="entry name" value="RECEPTOR-LIKE SERINE_THREONINE-PROTEIN KINASE"/>
    <property type="match status" value="1"/>
</dbReference>
<protein>
    <recommendedName>
        <fullName evidence="13">Receptor-like serine/threonine-protein kinase</fullName>
        <ecNumber evidence="13">2.7.11.1</ecNumber>
    </recommendedName>
</protein>
<dbReference type="Pfam" id="PF00954">
    <property type="entry name" value="S_locus_glycop"/>
    <property type="match status" value="1"/>
</dbReference>
<dbReference type="AlphaFoldDB" id="A0AAF0XDM3"/>
<dbReference type="FunFam" id="1.10.510.10:FF:000060">
    <property type="entry name" value="G-type lectin S-receptor-like serine/threonine-protein kinase"/>
    <property type="match status" value="1"/>
</dbReference>
<keyword evidence="5" id="KW-0732">Signal</keyword>
<evidence type="ECO:0000256" key="11">
    <source>
        <dbReference type="ARBA" id="ARBA00047899"/>
    </source>
</evidence>
<feature type="domain" description="Apple" evidence="17">
    <location>
        <begin position="343"/>
        <end position="412"/>
    </location>
</feature>
<evidence type="ECO:0000259" key="16">
    <source>
        <dbReference type="PROSITE" id="PS50927"/>
    </source>
</evidence>
<evidence type="ECO:0000259" key="17">
    <source>
        <dbReference type="PROSITE" id="PS50948"/>
    </source>
</evidence>
<evidence type="ECO:0000256" key="10">
    <source>
        <dbReference type="ARBA" id="ARBA00023180"/>
    </source>
</evidence>
<sequence length="780" mass="87772">MKMVSASKLAVFQLIILISIYIFSMSEVGLGLDTISSGHPLFGNQSLVSKGGKFEMGFFSPGKSTNFYVGIWYKNIPVKTVVWVANRETPLRRFSDDSRLELAEDGSLILFNESNVKVLTVISTSVGLSSVPVKGVLRDDGNFVLSDGVSIVWDSFNYPTDTWLPHGKVGVDESLINRNQLLTSWKNPNDPGEGEFSFGIDEGASPELFMWRNRSKVLWRSGSWNDHKFASLESTFTNFSYNLVEQARYFSYVSENITSRFVLTHEGQINQMLWSESTQSWAIYLSYPRDSCSIFALCGSFGVCDLNSAPSCSCFEGFVPRLPVEWSRADWSSGCVRAKALKCSNDGFIRVKGISMPADSQSLSLDSAQVCEYACLRNCSCIAYSYSRSRCSLWTGDLLNTQISVDFHNKQKIGNVNGYIDIYLRSSEAPASILKKKKHSYVSLALYITIPIVITAILLLYLLWYIWRKKNKKRANENLLSFSLDISGQQNTYSNSNRLEGEKKDFNLPQFSFSSICAATDNFSSANKLGEGGFGPVYKGNLSNGQSVAVKRLSKRSGQGLDELKNETILIAKLQHRNLVRLLGCCLEQDEKILIYEHLPNKSLDFFIFDPSKQHLLDWRRRVQIIEGITQGLLYLHQHSRLRIIHRDLKASNILLDDQMNPKISDFGMAKIFGEDELQANTKRIVGTYGYMSPEYAMEGLFSVKSDVFAFGVLLLEILSGKKNTGFRQSDCISLLGYAWELWKTERVLELIDSTLELPASFLPLRFIHVGLLCVQENPA</sequence>
<accession>A0AAF0XDM3</accession>
<dbReference type="SUPFAM" id="SSF51110">
    <property type="entry name" value="alpha-D-mannose-specific plant lectins"/>
    <property type="match status" value="1"/>
</dbReference>
<dbReference type="PROSITE" id="PS00108">
    <property type="entry name" value="PROTEIN_KINASE_ST"/>
    <property type="match status" value="1"/>
</dbReference>
<comment type="catalytic activity">
    <reaction evidence="11 13">
        <text>L-threonyl-[protein] + ATP = O-phospho-L-threonyl-[protein] + ADP + H(+)</text>
        <dbReference type="Rhea" id="RHEA:46608"/>
        <dbReference type="Rhea" id="RHEA-COMP:11060"/>
        <dbReference type="Rhea" id="RHEA-COMP:11605"/>
        <dbReference type="ChEBI" id="CHEBI:15378"/>
        <dbReference type="ChEBI" id="CHEBI:30013"/>
        <dbReference type="ChEBI" id="CHEBI:30616"/>
        <dbReference type="ChEBI" id="CHEBI:61977"/>
        <dbReference type="ChEBI" id="CHEBI:456216"/>
        <dbReference type="EC" id="2.7.11.1"/>
    </reaction>
</comment>
<dbReference type="PIRSF" id="PIRSF000641">
    <property type="entry name" value="SRK"/>
    <property type="match status" value="1"/>
</dbReference>
<comment type="similarity">
    <text evidence="13">Belongs to the protein kinase superfamily. Ser/Thr protein kinase family.</text>
</comment>
<reference evidence="18" key="2">
    <citation type="submission" date="2022-03" db="EMBL/GenBank/DDBJ databases">
        <title>Draft title - Genomic analysis of global carrot germplasm unveils the trajectory of domestication and the origin of high carotenoid orange carrot.</title>
        <authorList>
            <person name="Iorizzo M."/>
            <person name="Ellison S."/>
            <person name="Senalik D."/>
            <person name="Macko-Podgorni A."/>
            <person name="Grzebelus D."/>
            <person name="Bostan H."/>
            <person name="Rolling W."/>
            <person name="Curaba J."/>
            <person name="Simon P."/>
        </authorList>
    </citation>
    <scope>NUCLEOTIDE SEQUENCE</scope>
    <source>
        <tissue evidence="18">Leaf</tissue>
    </source>
</reference>
<dbReference type="InterPro" id="IPR000719">
    <property type="entry name" value="Prot_kinase_dom"/>
</dbReference>
<dbReference type="EC" id="2.7.11.1" evidence="13"/>
<keyword evidence="2" id="KW-1003">Cell membrane</keyword>
<evidence type="ECO:0000256" key="5">
    <source>
        <dbReference type="ARBA" id="ARBA00022729"/>
    </source>
</evidence>
<evidence type="ECO:0000256" key="8">
    <source>
        <dbReference type="ARBA" id="ARBA00022840"/>
    </source>
</evidence>
<dbReference type="Gene3D" id="3.30.200.20">
    <property type="entry name" value="Phosphorylase Kinase, domain 1"/>
    <property type="match status" value="1"/>
</dbReference>
<keyword evidence="14" id="KW-1133">Transmembrane helix</keyword>
<dbReference type="EMBL" id="CP093348">
    <property type="protein sequence ID" value="WOH06123.1"/>
    <property type="molecule type" value="Genomic_DNA"/>
</dbReference>
<evidence type="ECO:0000256" key="1">
    <source>
        <dbReference type="ARBA" id="ARBA00004251"/>
    </source>
</evidence>
<feature type="domain" description="Protein kinase" evidence="15">
    <location>
        <begin position="523"/>
        <end position="780"/>
    </location>
</feature>
<dbReference type="SMART" id="SM00220">
    <property type="entry name" value="S_TKc"/>
    <property type="match status" value="1"/>
</dbReference>
<dbReference type="Proteomes" id="UP000077755">
    <property type="component" value="Chromosome 6"/>
</dbReference>
<evidence type="ECO:0000256" key="7">
    <source>
        <dbReference type="ARBA" id="ARBA00022777"/>
    </source>
</evidence>
<evidence type="ECO:0000313" key="19">
    <source>
        <dbReference type="Proteomes" id="UP000077755"/>
    </source>
</evidence>
<keyword evidence="10" id="KW-0325">Glycoprotein</keyword>
<evidence type="ECO:0000256" key="9">
    <source>
        <dbReference type="ARBA" id="ARBA00023157"/>
    </source>
</evidence>
<dbReference type="InterPro" id="IPR011009">
    <property type="entry name" value="Kinase-like_dom_sf"/>
</dbReference>
<dbReference type="Gene3D" id="1.10.510.10">
    <property type="entry name" value="Transferase(Phosphotransferase) domain 1"/>
    <property type="match status" value="1"/>
</dbReference>
<dbReference type="Pfam" id="PF08276">
    <property type="entry name" value="PAN_2"/>
    <property type="match status" value="1"/>
</dbReference>
<dbReference type="GO" id="GO:0004674">
    <property type="term" value="F:protein serine/threonine kinase activity"/>
    <property type="evidence" value="ECO:0007669"/>
    <property type="project" value="UniProtKB-KW"/>
</dbReference>
<keyword evidence="6 13" id="KW-0547">Nucleotide-binding</keyword>
<dbReference type="InterPro" id="IPR024171">
    <property type="entry name" value="SRK-like_kinase"/>
</dbReference>
<dbReference type="InterPro" id="IPR000858">
    <property type="entry name" value="S_locus_glycoprot_dom"/>
</dbReference>
<evidence type="ECO:0000256" key="13">
    <source>
        <dbReference type="PIRNR" id="PIRNR000641"/>
    </source>
</evidence>
<evidence type="ECO:0000256" key="6">
    <source>
        <dbReference type="ARBA" id="ARBA00022741"/>
    </source>
</evidence>
<keyword evidence="4 13" id="KW-0808">Transferase</keyword>
<comment type="subcellular location">
    <subcellularLocation>
        <location evidence="1">Cell membrane</location>
        <topology evidence="1">Single-pass type I membrane protein</topology>
    </subcellularLocation>
</comment>
<dbReference type="InterPro" id="IPR003609">
    <property type="entry name" value="Pan_app"/>
</dbReference>
<keyword evidence="8 13" id="KW-0067">ATP-binding</keyword>
<dbReference type="Pfam" id="PF01453">
    <property type="entry name" value="B_lectin"/>
    <property type="match status" value="1"/>
</dbReference>
<evidence type="ECO:0000256" key="12">
    <source>
        <dbReference type="ARBA" id="ARBA00048679"/>
    </source>
</evidence>
<keyword evidence="19" id="KW-1185">Reference proteome</keyword>
<feature type="transmembrane region" description="Helical" evidence="14">
    <location>
        <begin position="444"/>
        <end position="467"/>
    </location>
</feature>
<dbReference type="Gene3D" id="2.90.10.10">
    <property type="entry name" value="Bulb-type lectin domain"/>
    <property type="match status" value="1"/>
</dbReference>
<evidence type="ECO:0000256" key="2">
    <source>
        <dbReference type="ARBA" id="ARBA00022475"/>
    </source>
</evidence>
<dbReference type="InterPro" id="IPR001480">
    <property type="entry name" value="Bulb-type_lectin_dom"/>
</dbReference>
<dbReference type="InterPro" id="IPR036426">
    <property type="entry name" value="Bulb-type_lectin_dom_sf"/>
</dbReference>
<dbReference type="PROSITE" id="PS50011">
    <property type="entry name" value="PROTEIN_KINASE_DOM"/>
    <property type="match status" value="1"/>
</dbReference>